<proteinExistence type="predicted"/>
<evidence type="ECO:0000256" key="5">
    <source>
        <dbReference type="ARBA" id="ARBA00023316"/>
    </source>
</evidence>
<feature type="domain" description="GW" evidence="8">
    <location>
        <begin position="579"/>
        <end position="654"/>
    </location>
</feature>
<dbReference type="AlphaFoldDB" id="A0A554A487"/>
<evidence type="ECO:0000256" key="2">
    <source>
        <dbReference type="ARBA" id="ARBA00022525"/>
    </source>
</evidence>
<protein>
    <submittedName>
        <fullName evidence="10">SH3 domain-containing protein</fullName>
    </submittedName>
</protein>
<keyword evidence="5" id="KW-0961">Cell wall biogenesis/degradation</keyword>
<evidence type="ECO:0000259" key="9">
    <source>
        <dbReference type="PROSITE" id="PS51781"/>
    </source>
</evidence>
<keyword evidence="2" id="KW-0964">Secreted</keyword>
<dbReference type="Gene3D" id="2.30.30.40">
    <property type="entry name" value="SH3 Domains"/>
    <property type="match status" value="1"/>
</dbReference>
<dbReference type="InterPro" id="IPR003646">
    <property type="entry name" value="SH3-like_bac-type"/>
</dbReference>
<feature type="chain" id="PRO_5021848896" evidence="7">
    <location>
        <begin position="26"/>
        <end position="943"/>
    </location>
</feature>
<keyword evidence="4" id="KW-0378">Hydrolase</keyword>
<accession>A0A554A487</accession>
<evidence type="ECO:0000256" key="7">
    <source>
        <dbReference type="SAM" id="SignalP"/>
    </source>
</evidence>
<evidence type="ECO:0000256" key="1">
    <source>
        <dbReference type="ARBA" id="ARBA00004613"/>
    </source>
</evidence>
<evidence type="ECO:0000256" key="3">
    <source>
        <dbReference type="ARBA" id="ARBA00022729"/>
    </source>
</evidence>
<evidence type="ECO:0000256" key="6">
    <source>
        <dbReference type="SAM" id="MobiDB-lite"/>
    </source>
</evidence>
<evidence type="ECO:0000313" key="11">
    <source>
        <dbReference type="Proteomes" id="UP000318521"/>
    </source>
</evidence>
<dbReference type="Gene3D" id="2.30.30.170">
    <property type="match status" value="6"/>
</dbReference>
<keyword evidence="11" id="KW-1185">Reference proteome</keyword>
<dbReference type="InterPro" id="IPR002901">
    <property type="entry name" value="MGlyc_endo_b_GlcNAc-like_dom"/>
</dbReference>
<name>A0A554A487_9BACI</name>
<sequence length="943" mass="104693">MKKKVSIIVVLLLLFNLLSPYAAYAAEKVEIEEDTYELEDVNACLVDLLDREELGEEDLLDFHPDQLQLNEEEEVIFEDCLALLSLDEQEAVTEEGSEEPATEEGTEEAVTEEEAEEPATEEGTEEAVTEEEAEEPATEEGTEEAVTEEEAEEPATDEGTEETVTEEEAEESASEEGTEEAVTEDEEDSMIMFSMKAESTPVTKSTSRLGHLYSSTKVYRNLGDTNTLNASQLTHAVYYIKQEAQYNGSTYYLLSTSPSATNGVVGWALASQLTTYAHTVVDRQGKTFQVKGTSNAYTKAWGGNKDIVYNLANEKGKTFQVHLTEKVGNDIWYRGTLNNRTVWIHSSHVESVGKATSRLGHLYSSTKVYPNLGDNKTLNSSQLTHAVYYIKRETQYNGSTYYLLSTSPSATTGTVGWARASELTTHAHTVVDKQSKSFQVKGSGSAYTKAWGGNKDLVYNLANEKGKTFQVHLTEKVGNNTWYRGTLNNRTVWIHSSHVETTGKATSRLGHLYSSTKVYRNLGDSATLNASQLTHAVYYIKREAQYNGSTYYLLSTSPSATNGVVGWARASELTTHAHTVVDKNSKNFIVSGSGSAYTKAWGGNKDLVYNLSNERGKTFQVHLTEKVGNNTWYRGTLNNRTVWIHSSHVTTNQTTRTNYDITLDRAATLQQGANAQTDRYTQYVHKDYVRRSGSNYFVNATSLNVRSGPGTNYAVVDTLRNGQRLSIRRQTGDWYQLFWVDANKSDIIYNMNPNNFINDRVQQFQFLDLAKTSGATASALNNFLRGKGTLAGQGQAFIDAGRTHGINDVYLLSHALLETGHGTSTLARGVQVNGVTVYNMYGIGARDHCPIECGSQYAYDQGWTTPYKSIVGGAAFIGNSYVKAGQNTLYKMRWNPEALVRNGRPTHQYATDIGWASKQVHTMYNLYQGIGSYSLILDIPVYR</sequence>
<dbReference type="GO" id="GO:0004040">
    <property type="term" value="F:amidase activity"/>
    <property type="evidence" value="ECO:0007669"/>
    <property type="project" value="InterPro"/>
</dbReference>
<dbReference type="Gene3D" id="1.10.530.10">
    <property type="match status" value="1"/>
</dbReference>
<evidence type="ECO:0000256" key="4">
    <source>
        <dbReference type="ARBA" id="ARBA00022801"/>
    </source>
</evidence>
<keyword evidence="3 7" id="KW-0732">Signal</keyword>
<organism evidence="10 11">
    <name type="scientific">Alkalicoccobacillus porphyridii</name>
    <dbReference type="NCBI Taxonomy" id="2597270"/>
    <lineage>
        <taxon>Bacteria</taxon>
        <taxon>Bacillati</taxon>
        <taxon>Bacillota</taxon>
        <taxon>Bacilli</taxon>
        <taxon>Bacillales</taxon>
        <taxon>Bacillaceae</taxon>
        <taxon>Alkalicoccobacillus</taxon>
    </lineage>
</organism>
<gene>
    <name evidence="10" type="ORF">FN960_02725</name>
</gene>
<comment type="caution">
    <text evidence="10">The sequence shown here is derived from an EMBL/GenBank/DDBJ whole genome shotgun (WGS) entry which is preliminary data.</text>
</comment>
<dbReference type="InterPro" id="IPR038200">
    <property type="entry name" value="GW_dom_sf"/>
</dbReference>
<dbReference type="Pfam" id="PF13457">
    <property type="entry name" value="GW"/>
    <property type="match status" value="4"/>
</dbReference>
<dbReference type="PROSITE" id="PS51781">
    <property type="entry name" value="SH3B"/>
    <property type="match status" value="1"/>
</dbReference>
<feature type="domain" description="SH3b" evidence="9">
    <location>
        <begin position="693"/>
        <end position="757"/>
    </location>
</feature>
<dbReference type="GO" id="GO:0071555">
    <property type="term" value="P:cell wall organization"/>
    <property type="evidence" value="ECO:0007669"/>
    <property type="project" value="UniProtKB-KW"/>
</dbReference>
<feature type="region of interest" description="Disordered" evidence="6">
    <location>
        <begin position="89"/>
        <end position="187"/>
    </location>
</feature>
<dbReference type="Pfam" id="PF08239">
    <property type="entry name" value="SH3_3"/>
    <property type="match status" value="1"/>
</dbReference>
<dbReference type="GO" id="GO:0005576">
    <property type="term" value="C:extracellular region"/>
    <property type="evidence" value="ECO:0007669"/>
    <property type="project" value="UniProtKB-SubCell"/>
</dbReference>
<dbReference type="RefSeq" id="WP_143846829.1">
    <property type="nucleotide sequence ID" value="NZ_VLXZ01000001.1"/>
</dbReference>
<dbReference type="InterPro" id="IPR025987">
    <property type="entry name" value="GW_dom"/>
</dbReference>
<dbReference type="Pfam" id="PF01832">
    <property type="entry name" value="Glucosaminidase"/>
    <property type="match status" value="1"/>
</dbReference>
<comment type="subcellular location">
    <subcellularLocation>
        <location evidence="1">Secreted</location>
    </subcellularLocation>
</comment>
<dbReference type="Proteomes" id="UP000318521">
    <property type="component" value="Unassembled WGS sequence"/>
</dbReference>
<dbReference type="OrthoDB" id="9816557at2"/>
<evidence type="ECO:0000259" key="8">
    <source>
        <dbReference type="PROSITE" id="PS51780"/>
    </source>
</evidence>
<dbReference type="SMART" id="SM00047">
    <property type="entry name" value="LYZ2"/>
    <property type="match status" value="1"/>
</dbReference>
<evidence type="ECO:0000313" key="10">
    <source>
        <dbReference type="EMBL" id="TSB48485.1"/>
    </source>
</evidence>
<dbReference type="EMBL" id="VLXZ01000001">
    <property type="protein sequence ID" value="TSB48485.1"/>
    <property type="molecule type" value="Genomic_DNA"/>
</dbReference>
<reference evidence="10 11" key="1">
    <citation type="submission" date="2019-07" db="EMBL/GenBank/DDBJ databases">
        <authorList>
            <person name="Park Y.J."/>
            <person name="Jeong S.E."/>
            <person name="Jung H.S."/>
        </authorList>
    </citation>
    <scope>NUCLEOTIDE SEQUENCE [LARGE SCALE GENOMIC DNA]</scope>
    <source>
        <strain evidence="11">P16(2019)</strain>
    </source>
</reference>
<dbReference type="PROSITE" id="PS51780">
    <property type="entry name" value="GW"/>
    <property type="match status" value="1"/>
</dbReference>
<feature type="signal peptide" evidence="7">
    <location>
        <begin position="1"/>
        <end position="25"/>
    </location>
</feature>